<evidence type="ECO:0008006" key="3">
    <source>
        <dbReference type="Google" id="ProtNLM"/>
    </source>
</evidence>
<name>A0A231UY25_9HYPH</name>
<dbReference type="RefSeq" id="WP_094077586.1">
    <property type="nucleotide sequence ID" value="NZ_NBYO01000002.1"/>
</dbReference>
<dbReference type="AlphaFoldDB" id="A0A231UY25"/>
<dbReference type="EMBL" id="NBYO01000002">
    <property type="protein sequence ID" value="OXT00767.1"/>
    <property type="molecule type" value="Genomic_DNA"/>
</dbReference>
<gene>
    <name evidence="1" type="ORF">B7H23_11865</name>
</gene>
<evidence type="ECO:0000313" key="2">
    <source>
        <dbReference type="Proteomes" id="UP000215405"/>
    </source>
</evidence>
<dbReference type="Proteomes" id="UP000215405">
    <property type="component" value="Unassembled WGS sequence"/>
</dbReference>
<dbReference type="Pfam" id="PF10932">
    <property type="entry name" value="DUF2783"/>
    <property type="match status" value="1"/>
</dbReference>
<organism evidence="1 2">
    <name type="scientific">Notoacmeibacter marinus</name>
    <dbReference type="NCBI Taxonomy" id="1876515"/>
    <lineage>
        <taxon>Bacteria</taxon>
        <taxon>Pseudomonadati</taxon>
        <taxon>Pseudomonadota</taxon>
        <taxon>Alphaproteobacteria</taxon>
        <taxon>Hyphomicrobiales</taxon>
        <taxon>Notoacmeibacteraceae</taxon>
        <taxon>Notoacmeibacter</taxon>
    </lineage>
</organism>
<dbReference type="InterPro" id="IPR021233">
    <property type="entry name" value="DUF2783"/>
</dbReference>
<keyword evidence="2" id="KW-1185">Reference proteome</keyword>
<proteinExistence type="predicted"/>
<comment type="caution">
    <text evidence="1">The sequence shown here is derived from an EMBL/GenBank/DDBJ whole genome shotgun (WGS) entry which is preliminary data.</text>
</comment>
<sequence>MAKLNRSRNITDADDIYASLIAAHEGLSDKESAALNARLILTLFNHIGDAEVIEEALGIARLSPPVEW</sequence>
<evidence type="ECO:0000313" key="1">
    <source>
        <dbReference type="EMBL" id="OXT00767.1"/>
    </source>
</evidence>
<protein>
    <recommendedName>
        <fullName evidence="3">DUF2783 domain-containing protein</fullName>
    </recommendedName>
</protein>
<reference evidence="2" key="1">
    <citation type="journal article" date="2017" name="Int. J. Syst. Evol. Microbiol.">
        <title>Notoacmeibacter marinus gen. nov., sp. nov., isolated from the gut of a limpet and proposal of Notoacmeibacteraceae fam. nov. in the order Rhizobiales of the class Alphaproteobacteria.</title>
        <authorList>
            <person name="Huang Z."/>
            <person name="Guo F."/>
            <person name="Lai Q."/>
        </authorList>
    </citation>
    <scope>NUCLEOTIDE SEQUENCE [LARGE SCALE GENOMIC DNA]</scope>
    <source>
        <strain evidence="2">XMTR2A4</strain>
    </source>
</reference>
<accession>A0A231UY25</accession>